<keyword evidence="12" id="KW-1185">Reference proteome</keyword>
<dbReference type="AlphaFoldDB" id="A0A1Y1ICG3"/>
<protein>
    <recommendedName>
        <fullName evidence="8">S-acyltransferase</fullName>
        <ecNumber evidence="8">2.3.1.225</ecNumber>
    </recommendedName>
    <alternativeName>
        <fullName evidence="8">Palmitoyltransferase</fullName>
    </alternativeName>
</protein>
<dbReference type="InterPro" id="IPR001594">
    <property type="entry name" value="Palmitoyltrfase_DHHC"/>
</dbReference>
<comment type="similarity">
    <text evidence="2 8">Belongs to the DHHC palmitoyltransferase family.</text>
</comment>
<dbReference type="InterPro" id="IPR039859">
    <property type="entry name" value="PFA4/ZDH16/20/ERF2-like"/>
</dbReference>
<dbReference type="OrthoDB" id="1701014at2759"/>
<name>A0A1Y1ICG3_KLENI</name>
<dbReference type="OMA" id="EIGMPQN"/>
<feature type="compositionally biased region" description="Basic and acidic residues" evidence="9">
    <location>
        <begin position="610"/>
        <end position="620"/>
    </location>
</feature>
<proteinExistence type="inferred from homology"/>
<keyword evidence="5 8" id="KW-1133">Transmembrane helix</keyword>
<dbReference type="GO" id="GO:0006612">
    <property type="term" value="P:protein targeting to membrane"/>
    <property type="evidence" value="ECO:0000318"/>
    <property type="project" value="GO_Central"/>
</dbReference>
<organism evidence="11 12">
    <name type="scientific">Klebsormidium nitens</name>
    <name type="common">Green alga</name>
    <name type="synonym">Ulothrix nitens</name>
    <dbReference type="NCBI Taxonomy" id="105231"/>
    <lineage>
        <taxon>Eukaryota</taxon>
        <taxon>Viridiplantae</taxon>
        <taxon>Streptophyta</taxon>
        <taxon>Klebsormidiophyceae</taxon>
        <taxon>Klebsormidiales</taxon>
        <taxon>Klebsormidiaceae</taxon>
        <taxon>Klebsormidium</taxon>
    </lineage>
</organism>
<evidence type="ECO:0000256" key="9">
    <source>
        <dbReference type="SAM" id="MobiDB-lite"/>
    </source>
</evidence>
<dbReference type="Proteomes" id="UP000054558">
    <property type="component" value="Unassembled WGS sequence"/>
</dbReference>
<dbReference type="PANTHER" id="PTHR22883:SF203">
    <property type="entry name" value="PALMITOYLTRANSFERASE"/>
    <property type="match status" value="1"/>
</dbReference>
<keyword evidence="3 8" id="KW-0808">Transferase</keyword>
<keyword evidence="4 8" id="KW-0812">Transmembrane</keyword>
<comment type="domain">
    <text evidence="8">The DHHC domain is required for palmitoyltransferase activity.</text>
</comment>
<feature type="compositionally biased region" description="Basic and acidic residues" evidence="9">
    <location>
        <begin position="566"/>
        <end position="603"/>
    </location>
</feature>
<dbReference type="EMBL" id="DF237236">
    <property type="protein sequence ID" value="GAQ86406.1"/>
    <property type="molecule type" value="Genomic_DNA"/>
</dbReference>
<feature type="compositionally biased region" description="Polar residues" evidence="9">
    <location>
        <begin position="666"/>
        <end position="676"/>
    </location>
</feature>
<reference evidence="11 12" key="1">
    <citation type="journal article" date="2014" name="Nat. Commun.">
        <title>Klebsormidium flaccidum genome reveals primary factors for plant terrestrial adaptation.</title>
        <authorList>
            <person name="Hori K."/>
            <person name="Maruyama F."/>
            <person name="Fujisawa T."/>
            <person name="Togashi T."/>
            <person name="Yamamoto N."/>
            <person name="Seo M."/>
            <person name="Sato S."/>
            <person name="Yamada T."/>
            <person name="Mori H."/>
            <person name="Tajima N."/>
            <person name="Moriyama T."/>
            <person name="Ikeuchi M."/>
            <person name="Watanabe M."/>
            <person name="Wada H."/>
            <person name="Kobayashi K."/>
            <person name="Saito M."/>
            <person name="Masuda T."/>
            <person name="Sasaki-Sekimoto Y."/>
            <person name="Mashiguchi K."/>
            <person name="Awai K."/>
            <person name="Shimojima M."/>
            <person name="Masuda S."/>
            <person name="Iwai M."/>
            <person name="Nobusawa T."/>
            <person name="Narise T."/>
            <person name="Kondo S."/>
            <person name="Saito H."/>
            <person name="Sato R."/>
            <person name="Murakawa M."/>
            <person name="Ihara Y."/>
            <person name="Oshima-Yamada Y."/>
            <person name="Ohtaka K."/>
            <person name="Satoh M."/>
            <person name="Sonobe K."/>
            <person name="Ishii M."/>
            <person name="Ohtani R."/>
            <person name="Kanamori-Sato M."/>
            <person name="Honoki R."/>
            <person name="Miyazaki D."/>
            <person name="Mochizuki H."/>
            <person name="Umetsu J."/>
            <person name="Higashi K."/>
            <person name="Shibata D."/>
            <person name="Kamiya Y."/>
            <person name="Sato N."/>
            <person name="Nakamura Y."/>
            <person name="Tabata S."/>
            <person name="Ida S."/>
            <person name="Kurokawa K."/>
            <person name="Ohta H."/>
        </authorList>
    </citation>
    <scope>NUCLEOTIDE SEQUENCE [LARGE SCALE GENOMIC DNA]</scope>
    <source>
        <strain evidence="11 12">NIES-2285</strain>
    </source>
</reference>
<dbReference type="STRING" id="105231.A0A1Y1ICG3"/>
<feature type="transmembrane region" description="Helical" evidence="8">
    <location>
        <begin position="263"/>
        <end position="288"/>
    </location>
</feature>
<feature type="compositionally biased region" description="Basic and acidic residues" evidence="9">
    <location>
        <begin position="694"/>
        <end position="710"/>
    </location>
</feature>
<evidence type="ECO:0000256" key="3">
    <source>
        <dbReference type="ARBA" id="ARBA00022679"/>
    </source>
</evidence>
<evidence type="ECO:0000256" key="4">
    <source>
        <dbReference type="ARBA" id="ARBA00022692"/>
    </source>
</evidence>
<feature type="transmembrane region" description="Helical" evidence="8">
    <location>
        <begin position="210"/>
        <end position="236"/>
    </location>
</feature>
<comment type="subcellular location">
    <subcellularLocation>
        <location evidence="1">Membrane</location>
        <topology evidence="1">Multi-pass membrane protein</topology>
    </subcellularLocation>
</comment>
<feature type="region of interest" description="Disordered" evidence="9">
    <location>
        <begin position="410"/>
        <end position="742"/>
    </location>
</feature>
<gene>
    <name evidence="11" type="ORF">KFL_002870100</name>
</gene>
<evidence type="ECO:0000313" key="12">
    <source>
        <dbReference type="Proteomes" id="UP000054558"/>
    </source>
</evidence>
<sequence>MTANRVLSVLTQVLAVVVFLALVAGFFAFIAPFLEPRPLQIAGIACYSLLAVLVSGLWLYGALCNPADPAILAEAAAKAQLQLVEASLSPRGGTGLVAGSLCCSRAKAALLGGKARASQTVTSEPVDLEKGKVGWKKPETRASAWSCKEAEGNGDERNGSVEEKLFCTICCVAVRKTSKHCRACDKCVDHFDHHCRWLNNCVGKVNYRPFFVLLTCTLALLLLQIALGAATAVRCFQGEWAHATRLHEVYGASVNRAGLETALIFFCALAAAASLPLGELFFFHVLLWRKQLTTYDYVLVMRDVKAREEAAAQEREERRQLAQADEKGGAFCAGCCPDVAAIARDVGNGRVLPSLEAQPSPLSDGSDLKLKKLKAEKAKRTVRISAWKLAQLTPEEAAKITKDIKDKSSILRPLPRFPGSAPAAAAAETTGPVPPEAAHKAAQNQGREDDAALSKAPEPILVTGDRQLGHENPSQEPSSLETSPTSTSGQFDPAASPNNRAPYSTPSADVPTASADSPTFVSGVRSRAQSQIDKNDRPLTGRSMTASVEVADSLSPVTFSGARQGRAPERTPRSSRDLREDLSRSPSRESDRPRVSSARRDHPLSASEPSGKRAELREASPRGPVHTPVNAPGSKSSTPANSRPPSSRSLHTPRTLPRGDPYRSSYDASMTSSERTPSGHVLLGGQPGHHRRSSRENVDPRRSSTERGGEVRAASPPLREGRVNLEQEVRQQGSPKDAKRDP</sequence>
<accession>A0A1Y1ICG3</accession>
<feature type="transmembrane region" description="Helical" evidence="8">
    <location>
        <begin position="12"/>
        <end position="34"/>
    </location>
</feature>
<dbReference type="EC" id="2.3.1.225" evidence="8"/>
<evidence type="ECO:0000313" key="11">
    <source>
        <dbReference type="EMBL" id="GAQ86406.1"/>
    </source>
</evidence>
<evidence type="ECO:0000256" key="7">
    <source>
        <dbReference type="ARBA" id="ARBA00023315"/>
    </source>
</evidence>
<feature type="compositionally biased region" description="Polar residues" evidence="9">
    <location>
        <begin position="633"/>
        <end position="652"/>
    </location>
</feature>
<keyword evidence="6 8" id="KW-0472">Membrane</keyword>
<comment type="catalytic activity">
    <reaction evidence="8">
        <text>L-cysteinyl-[protein] + hexadecanoyl-CoA = S-hexadecanoyl-L-cysteinyl-[protein] + CoA</text>
        <dbReference type="Rhea" id="RHEA:36683"/>
        <dbReference type="Rhea" id="RHEA-COMP:10131"/>
        <dbReference type="Rhea" id="RHEA-COMP:11032"/>
        <dbReference type="ChEBI" id="CHEBI:29950"/>
        <dbReference type="ChEBI" id="CHEBI:57287"/>
        <dbReference type="ChEBI" id="CHEBI:57379"/>
        <dbReference type="ChEBI" id="CHEBI:74151"/>
        <dbReference type="EC" id="2.3.1.225"/>
    </reaction>
</comment>
<feature type="compositionally biased region" description="Polar residues" evidence="9">
    <location>
        <begin position="496"/>
        <end position="507"/>
    </location>
</feature>
<dbReference type="PROSITE" id="PS50216">
    <property type="entry name" value="DHHC"/>
    <property type="match status" value="1"/>
</dbReference>
<feature type="transmembrane region" description="Helical" evidence="8">
    <location>
        <begin position="41"/>
        <end position="61"/>
    </location>
</feature>
<dbReference type="Pfam" id="PF01529">
    <property type="entry name" value="DHHC"/>
    <property type="match status" value="1"/>
</dbReference>
<dbReference type="GO" id="GO:0019706">
    <property type="term" value="F:protein-cysteine S-palmitoyltransferase activity"/>
    <property type="evidence" value="ECO:0000318"/>
    <property type="project" value="GO_Central"/>
</dbReference>
<dbReference type="GO" id="GO:0005794">
    <property type="term" value="C:Golgi apparatus"/>
    <property type="evidence" value="ECO:0000318"/>
    <property type="project" value="GO_Central"/>
</dbReference>
<dbReference type="PANTHER" id="PTHR22883">
    <property type="entry name" value="ZINC FINGER DHHC DOMAIN CONTAINING PROTEIN"/>
    <property type="match status" value="1"/>
</dbReference>
<evidence type="ECO:0000256" key="8">
    <source>
        <dbReference type="RuleBase" id="RU079119"/>
    </source>
</evidence>
<evidence type="ECO:0000256" key="5">
    <source>
        <dbReference type="ARBA" id="ARBA00022989"/>
    </source>
</evidence>
<dbReference type="GO" id="GO:0016020">
    <property type="term" value="C:membrane"/>
    <property type="evidence" value="ECO:0007669"/>
    <property type="project" value="UniProtKB-SubCell"/>
</dbReference>
<dbReference type="GO" id="GO:0005783">
    <property type="term" value="C:endoplasmic reticulum"/>
    <property type="evidence" value="ECO:0000318"/>
    <property type="project" value="GO_Central"/>
</dbReference>
<feature type="compositionally biased region" description="Low complexity" evidence="9">
    <location>
        <begin position="474"/>
        <end position="488"/>
    </location>
</feature>
<feature type="compositionally biased region" description="Low complexity" evidence="9">
    <location>
        <begin position="418"/>
        <end position="431"/>
    </location>
</feature>
<evidence type="ECO:0000256" key="2">
    <source>
        <dbReference type="ARBA" id="ARBA00008574"/>
    </source>
</evidence>
<keyword evidence="7 8" id="KW-0012">Acyltransferase</keyword>
<evidence type="ECO:0000256" key="1">
    <source>
        <dbReference type="ARBA" id="ARBA00004141"/>
    </source>
</evidence>
<feature type="compositionally biased region" description="Basic and acidic residues" evidence="9">
    <location>
        <begin position="719"/>
        <end position="729"/>
    </location>
</feature>
<feature type="domain" description="Palmitoyltransferase DHHC" evidence="10">
    <location>
        <begin position="162"/>
        <end position="298"/>
    </location>
</feature>
<evidence type="ECO:0000256" key="6">
    <source>
        <dbReference type="ARBA" id="ARBA00023136"/>
    </source>
</evidence>
<evidence type="ECO:0000259" key="10">
    <source>
        <dbReference type="Pfam" id="PF01529"/>
    </source>
</evidence>